<evidence type="ECO:0000256" key="3">
    <source>
        <dbReference type="ARBA" id="ARBA00022989"/>
    </source>
</evidence>
<dbReference type="Pfam" id="PF04172">
    <property type="entry name" value="LrgB"/>
    <property type="match status" value="1"/>
</dbReference>
<evidence type="ECO:0000313" key="6">
    <source>
        <dbReference type="EMBL" id="MCZ0703808.1"/>
    </source>
</evidence>
<feature type="transmembrane region" description="Helical" evidence="5">
    <location>
        <begin position="141"/>
        <end position="164"/>
    </location>
</feature>
<evidence type="ECO:0000256" key="5">
    <source>
        <dbReference type="SAM" id="Phobius"/>
    </source>
</evidence>
<keyword evidence="2 5" id="KW-0812">Transmembrane</keyword>
<dbReference type="Proteomes" id="UP001084197">
    <property type="component" value="Unassembled WGS sequence"/>
</dbReference>
<accession>A0A9J6RDQ9</accession>
<dbReference type="RefSeq" id="WP_268780573.1">
    <property type="nucleotide sequence ID" value="NZ_JAPRAT010000022.1"/>
</dbReference>
<dbReference type="AlphaFoldDB" id="A0A9J6RDQ9"/>
<comment type="caution">
    <text evidence="6">The sequence shown here is derived from an EMBL/GenBank/DDBJ whole genome shotgun (WGS) entry which is preliminary data.</text>
</comment>
<keyword evidence="4 5" id="KW-0472">Membrane</keyword>
<feature type="transmembrane region" description="Helical" evidence="5">
    <location>
        <begin position="54"/>
        <end position="73"/>
    </location>
</feature>
<proteinExistence type="predicted"/>
<feature type="transmembrane region" description="Helical" evidence="5">
    <location>
        <begin position="85"/>
        <end position="111"/>
    </location>
</feature>
<keyword evidence="7" id="KW-1185">Reference proteome</keyword>
<evidence type="ECO:0000256" key="2">
    <source>
        <dbReference type="ARBA" id="ARBA00022692"/>
    </source>
</evidence>
<name>A0A9J6RDQ9_9BACI</name>
<keyword evidence="3 5" id="KW-1133">Transmembrane helix</keyword>
<protein>
    <submittedName>
        <fullName evidence="6">LrgB family protein</fullName>
    </submittedName>
</protein>
<organism evidence="6 7">
    <name type="scientific">Natronobacillus azotifigens</name>
    <dbReference type="NCBI Taxonomy" id="472978"/>
    <lineage>
        <taxon>Bacteria</taxon>
        <taxon>Bacillati</taxon>
        <taxon>Bacillota</taxon>
        <taxon>Bacilli</taxon>
        <taxon>Bacillales</taxon>
        <taxon>Bacillaceae</taxon>
        <taxon>Natronobacillus</taxon>
    </lineage>
</organism>
<dbReference type="PANTHER" id="PTHR30249:SF0">
    <property type="entry name" value="PLASTIDAL GLYCOLATE_GLYCERATE TRANSLOCATOR 1, CHLOROPLASTIC"/>
    <property type="match status" value="1"/>
</dbReference>
<feature type="transmembrane region" description="Helical" evidence="5">
    <location>
        <begin position="28"/>
        <end position="48"/>
    </location>
</feature>
<dbReference type="PANTHER" id="PTHR30249">
    <property type="entry name" value="PUTATIVE SEROTONIN TRANSPORTER"/>
    <property type="match status" value="1"/>
</dbReference>
<evidence type="ECO:0000313" key="7">
    <source>
        <dbReference type="Proteomes" id="UP001084197"/>
    </source>
</evidence>
<reference evidence="6" key="1">
    <citation type="submission" date="2022-11" db="EMBL/GenBank/DDBJ databases">
        <title>WGS of Natronobacillus azotifigens 24KS-1, an anaerobic diazotrophic haloalkaliphile from soda-rich habitats.</title>
        <authorList>
            <person name="Sorokin D.Y."/>
            <person name="Merkel A.Y."/>
        </authorList>
    </citation>
    <scope>NUCLEOTIDE SEQUENCE</scope>
    <source>
        <strain evidence="6">24KS-1</strain>
    </source>
</reference>
<gene>
    <name evidence="6" type="ORF">OWO01_11300</name>
</gene>
<feature type="transmembrane region" description="Helical" evidence="5">
    <location>
        <begin position="201"/>
        <end position="221"/>
    </location>
</feature>
<evidence type="ECO:0000256" key="1">
    <source>
        <dbReference type="ARBA" id="ARBA00004141"/>
    </source>
</evidence>
<dbReference type="InterPro" id="IPR007300">
    <property type="entry name" value="CidB/LrgB"/>
</dbReference>
<dbReference type="EMBL" id="JAPRAT010000022">
    <property type="protein sequence ID" value="MCZ0703808.1"/>
    <property type="molecule type" value="Genomic_DNA"/>
</dbReference>
<sequence length="225" mass="24125">MNIFFVTILTYGLYRLAKFITTKVSFPLFHPLLFTPALIILTITLLNIPADDYLAGATLLTHLLGPAVIAFAVPVYKHLSILKKYVGKIVITVLIGSIVAIVSSYGLALVFQLEEHFLISMLPRSITTPLAMEVSEDTGGVPALTIVFVIITGICGSLIAPSVFKLFAIKSQMAKGLALGMSAHAVGTNKALQYGEEATTFSTLAMVLAGVITIILGRVFIPLFL</sequence>
<dbReference type="GO" id="GO:0016020">
    <property type="term" value="C:membrane"/>
    <property type="evidence" value="ECO:0007669"/>
    <property type="project" value="UniProtKB-SubCell"/>
</dbReference>
<comment type="subcellular location">
    <subcellularLocation>
        <location evidence="1">Membrane</location>
        <topology evidence="1">Multi-pass membrane protein</topology>
    </subcellularLocation>
</comment>
<evidence type="ECO:0000256" key="4">
    <source>
        <dbReference type="ARBA" id="ARBA00023136"/>
    </source>
</evidence>